<sequence length="481" mass="54160">MMALRLRSALQRSGRLLQPRGAHRCLASRPLEALLPTHVRNLLGTTPPPEKVFANRELRMADVKAIGFDYDYTLASYTNALNAFIYDRAKDHLMERSHYPAIDTSYDPSFAIRGLLFDRRTGYLVKLSYARAVAQDAAFLGRRRLAPEELRRAYGPALHCDPHRVADDMSQFNDLFALSEVCLLADVVQLAVDRGIAFDASALAEDVARAISHVHISGALHDAVRGDPATYLHPIEGFESLLASLRASGKELFVLTNSPVPMLETGMKYLLGDTWRDAFDVVVASARKPKFWRRDQPFRAVSTHGYVKWSRASGRDLEKNRVLLGGSLAELSRLTGWGSEVLYVGDHVHADLREPRRQGWATAAIVRELERELDVVNTAEYKALHERSVEADQLLTRVQALGDVRGLDALEDEREAIRVQMRRSFNENFGSVFRHRADATAYAFALKQHADIYTSRLEHLLACADSTRFYPTRCRLLPHDP</sequence>
<dbReference type="Proteomes" id="UP000789595">
    <property type="component" value="Unassembled WGS sequence"/>
</dbReference>
<dbReference type="Pfam" id="PF05761">
    <property type="entry name" value="5_nucleotid"/>
    <property type="match status" value="1"/>
</dbReference>
<keyword evidence="4" id="KW-0460">Magnesium</keyword>
<evidence type="ECO:0000313" key="6">
    <source>
        <dbReference type="EMBL" id="CAH0367681.1"/>
    </source>
</evidence>
<dbReference type="PANTHER" id="PTHR12103:SF12">
    <property type="entry name" value="FI20020P1"/>
    <property type="match status" value="1"/>
</dbReference>
<proteinExistence type="inferred from homology"/>
<gene>
    <name evidence="5" type="ORF">PCAL00307_LOCUS18290</name>
    <name evidence="6" type="ORF">PECAL_2P07140</name>
</gene>
<keyword evidence="2" id="KW-0479">Metal-binding</keyword>
<evidence type="ECO:0000256" key="1">
    <source>
        <dbReference type="ARBA" id="ARBA00009589"/>
    </source>
</evidence>
<dbReference type="InterPro" id="IPR036412">
    <property type="entry name" value="HAD-like_sf"/>
</dbReference>
<dbReference type="GO" id="GO:0046872">
    <property type="term" value="F:metal ion binding"/>
    <property type="evidence" value="ECO:0007669"/>
    <property type="project" value="UniProtKB-KW"/>
</dbReference>
<dbReference type="SUPFAM" id="SSF56784">
    <property type="entry name" value="HAD-like"/>
    <property type="match status" value="1"/>
</dbReference>
<evidence type="ECO:0000256" key="2">
    <source>
        <dbReference type="ARBA" id="ARBA00022723"/>
    </source>
</evidence>
<protein>
    <recommendedName>
        <fullName evidence="8">5'-nucleotidase domain-containing protein</fullName>
    </recommendedName>
</protein>
<dbReference type="EMBL" id="CAKKNE010000002">
    <property type="protein sequence ID" value="CAH0367681.1"/>
    <property type="molecule type" value="Genomic_DNA"/>
</dbReference>
<dbReference type="PANTHER" id="PTHR12103">
    <property type="entry name" value="5'-NUCLEOTIDASE DOMAIN-CONTAINING"/>
    <property type="match status" value="1"/>
</dbReference>
<organism evidence="5">
    <name type="scientific">Pelagomonas calceolata</name>
    <dbReference type="NCBI Taxonomy" id="35677"/>
    <lineage>
        <taxon>Eukaryota</taxon>
        <taxon>Sar</taxon>
        <taxon>Stramenopiles</taxon>
        <taxon>Ochrophyta</taxon>
        <taxon>Pelagophyceae</taxon>
        <taxon>Pelagomonadales</taxon>
        <taxon>Pelagomonadaceae</taxon>
        <taxon>Pelagomonas</taxon>
    </lineage>
</organism>
<evidence type="ECO:0000256" key="4">
    <source>
        <dbReference type="ARBA" id="ARBA00022842"/>
    </source>
</evidence>
<dbReference type="EMBL" id="HBIW01021209">
    <property type="protein sequence ID" value="CAE0702845.1"/>
    <property type="molecule type" value="Transcribed_RNA"/>
</dbReference>
<dbReference type="AlphaFoldDB" id="A0A7S4A3Y1"/>
<dbReference type="NCBIfam" id="TIGR02244">
    <property type="entry name" value="HAD-IG-Ncltidse"/>
    <property type="match status" value="1"/>
</dbReference>
<reference evidence="6" key="2">
    <citation type="submission" date="2021-11" db="EMBL/GenBank/DDBJ databases">
        <authorList>
            <consortium name="Genoscope - CEA"/>
            <person name="William W."/>
        </authorList>
    </citation>
    <scope>NUCLEOTIDE SEQUENCE</scope>
</reference>
<keyword evidence="7" id="KW-1185">Reference proteome</keyword>
<name>A0A7S4A3Y1_9STRA</name>
<dbReference type="OrthoDB" id="409330at2759"/>
<evidence type="ECO:0008006" key="8">
    <source>
        <dbReference type="Google" id="ProtNLM"/>
    </source>
</evidence>
<reference evidence="5" key="1">
    <citation type="submission" date="2021-01" db="EMBL/GenBank/DDBJ databases">
        <authorList>
            <person name="Corre E."/>
            <person name="Pelletier E."/>
            <person name="Niang G."/>
            <person name="Scheremetjew M."/>
            <person name="Finn R."/>
            <person name="Kale V."/>
            <person name="Holt S."/>
            <person name="Cochrane G."/>
            <person name="Meng A."/>
            <person name="Brown T."/>
            <person name="Cohen L."/>
        </authorList>
    </citation>
    <scope>NUCLEOTIDE SEQUENCE</scope>
    <source>
        <strain evidence="5">CCMP1756</strain>
    </source>
</reference>
<keyword evidence="3" id="KW-0378">Hydrolase</keyword>
<accession>A0A7S4A3Y1</accession>
<dbReference type="InterPro" id="IPR008380">
    <property type="entry name" value="HAD-SF_hydro_IG_5-nucl"/>
</dbReference>
<comment type="similarity">
    <text evidence="1">Belongs to the 5'(3')-deoxyribonucleotidase family.</text>
</comment>
<evidence type="ECO:0000313" key="5">
    <source>
        <dbReference type="EMBL" id="CAE0702845.1"/>
    </source>
</evidence>
<dbReference type="Gene3D" id="3.40.50.1000">
    <property type="entry name" value="HAD superfamily/HAD-like"/>
    <property type="match status" value="1"/>
</dbReference>
<dbReference type="InterPro" id="IPR023214">
    <property type="entry name" value="HAD_sf"/>
</dbReference>
<evidence type="ECO:0000256" key="3">
    <source>
        <dbReference type="ARBA" id="ARBA00022801"/>
    </source>
</evidence>
<dbReference type="GO" id="GO:0008253">
    <property type="term" value="F:5'-nucleotidase activity"/>
    <property type="evidence" value="ECO:0007669"/>
    <property type="project" value="TreeGrafter"/>
</dbReference>
<evidence type="ECO:0000313" key="7">
    <source>
        <dbReference type="Proteomes" id="UP000789595"/>
    </source>
</evidence>